<dbReference type="InterPro" id="IPR009880">
    <property type="entry name" value="Glyoxal_oxidase_N"/>
</dbReference>
<sequence length="1041" mass="109923">MTNTNCVNFCSKGGYAYAGTEYSQECWCGRNLSTTANLSADGDCNIGCSGNAEEACGGSNRLTIFNNTASGQGPPFTDPGTNGYRSLGCYTDRTAERTLDVEISGNFPGGYQNSTVANCISACSNGGYTYAGLEYFGECCKARPLSIPYLAQCLTICRQLCNGNQTEFCGGAGRLNLYTNSPPPSSGSSIAMSTISISAVVSLITPSSSQKTVQSSTFITASASSSTSILPSSSTMSTTATSFTASSSTVVSSSSSSAAPVFMTNSASSTTATRSSTNFLPPGLSSITVGSSSPTTSSSTSTLATSLPNDWNYKGCWTDNANGRVFANQLPDANDMTVERCIGNCTANGFGVAGIEYSYQCFCGNYLMNGAAMTSQSECNTACAGNASEFCGAGNRLSVYSNSTANLTVYAVPTTQTTRLPSNWKYAGCLRDDSPGGVRALPYQLTPNNNNTANNCISQCSAFGYAYGGMEYGNECYCGDLGDIQTANVDSAPESDCSFTCSGNPTTICGGARRLSLYQWTGPNLAKWNYATGKAAGAYQFLIGGVVVPLVTQAARNGKITFLEKSGTGPPNSTGAYELDVAQLNNFTGAWRPMHVKTDIFCSASLTLPDKAGRQLNVGGWALDATFGVRLYWPDGSPGVWGQNDWQENVKVLKMQNGRWYPTAMIMSNGTVLVVGGEDGSNGKPVPTLEILPTQGPVVYADYLDRTDPNNLYPFLAVLPSGGIFIQYYNEAAILDEVTLAVKKQLPNVPASVNRPDGGRTYPNEGTAVLLPQYAPYTDPLKVLICGGSTPYQGLALDNCVTIAPDVPNANWTLERMPSKRVLSCMVALPDGTYLIINGAHEGQAGFGLAADPNLNAVLYDPTLPLNNRFTVLANTTVARMYHSEAILMDDGRILVSGSDPEDDRFPQEYRVEVFIPPYLMGTPVQPVVSIAASQSDWAYSGLYTFTVDQPVAKMSLLGATGSTHGNSMGQRTIFPAFVCSGNSCTVTAPPDAHTCPPGWFQLFALNAEGVPSKAVWVRIGGDPAQLGNWPQQGGFKLPGM</sequence>
<dbReference type="OrthoDB" id="2019572at2759"/>
<dbReference type="Pfam" id="PF01822">
    <property type="entry name" value="WSC"/>
    <property type="match status" value="4"/>
</dbReference>
<dbReference type="PANTHER" id="PTHR32208:SF105">
    <property type="entry name" value="COPPER RADICAL OXIDASE"/>
    <property type="match status" value="1"/>
</dbReference>
<protein>
    <submittedName>
        <fullName evidence="3">WSC domain-containing protein</fullName>
    </submittedName>
</protein>
<dbReference type="SMART" id="SM00321">
    <property type="entry name" value="WSC"/>
    <property type="match status" value="4"/>
</dbReference>
<dbReference type="AlphaFoldDB" id="A0A9P6GIS1"/>
<name>A0A9P6GIS1_9PLEO</name>
<dbReference type="PROSITE" id="PS51212">
    <property type="entry name" value="WSC"/>
    <property type="match status" value="4"/>
</dbReference>
<proteinExistence type="predicted"/>
<accession>A0A9P6GIS1</accession>
<dbReference type="InterPro" id="IPR002889">
    <property type="entry name" value="WSC_carb-bd"/>
</dbReference>
<dbReference type="Gene3D" id="2.60.40.10">
    <property type="entry name" value="Immunoglobulins"/>
    <property type="match status" value="1"/>
</dbReference>
<evidence type="ECO:0000259" key="2">
    <source>
        <dbReference type="PROSITE" id="PS51212"/>
    </source>
</evidence>
<dbReference type="InterPro" id="IPR014756">
    <property type="entry name" value="Ig_E-set"/>
</dbReference>
<evidence type="ECO:0000313" key="3">
    <source>
        <dbReference type="EMBL" id="KAF9735185.1"/>
    </source>
</evidence>
<dbReference type="CDD" id="cd02851">
    <property type="entry name" value="E_set_GO_C"/>
    <property type="match status" value="1"/>
</dbReference>
<dbReference type="SUPFAM" id="SSF81296">
    <property type="entry name" value="E set domains"/>
    <property type="match status" value="1"/>
</dbReference>
<dbReference type="Gene3D" id="2.130.10.80">
    <property type="entry name" value="Galactose oxidase/kelch, beta-propeller"/>
    <property type="match status" value="1"/>
</dbReference>
<dbReference type="Pfam" id="PF09118">
    <property type="entry name" value="GO-like_E_set"/>
    <property type="match status" value="1"/>
</dbReference>
<dbReference type="Pfam" id="PF07250">
    <property type="entry name" value="Glyoxal_oxid_N"/>
    <property type="match status" value="1"/>
</dbReference>
<dbReference type="InterPro" id="IPR011043">
    <property type="entry name" value="Gal_Oxase/kelch_b-propeller"/>
</dbReference>
<dbReference type="EMBL" id="WJXW01000006">
    <property type="protein sequence ID" value="KAF9735185.1"/>
    <property type="molecule type" value="Genomic_DNA"/>
</dbReference>
<evidence type="ECO:0000256" key="1">
    <source>
        <dbReference type="ARBA" id="ARBA00022729"/>
    </source>
</evidence>
<dbReference type="InterPro" id="IPR037293">
    <property type="entry name" value="Gal_Oxidase_central_sf"/>
</dbReference>
<reference evidence="3" key="1">
    <citation type="journal article" date="2020" name="Mol. Plant Microbe Interact.">
        <title>Genome Sequence of the Biocontrol Agent Coniothyrium minitans strain Conio (IMI 134523).</title>
        <authorList>
            <person name="Patel D."/>
            <person name="Shittu T.A."/>
            <person name="Baroncelli R."/>
            <person name="Muthumeenakshi S."/>
            <person name="Osborne T.H."/>
            <person name="Janganan T.K."/>
            <person name="Sreenivasaprasad S."/>
        </authorList>
    </citation>
    <scope>NUCLEOTIDE SEQUENCE</scope>
    <source>
        <strain evidence="3">Conio</strain>
    </source>
</reference>
<dbReference type="PANTHER" id="PTHR32208">
    <property type="entry name" value="SECRETED PROTEIN-RELATED"/>
    <property type="match status" value="1"/>
</dbReference>
<evidence type="ECO:0000313" key="4">
    <source>
        <dbReference type="Proteomes" id="UP000756921"/>
    </source>
</evidence>
<feature type="domain" description="WSC" evidence="2">
    <location>
        <begin position="1"/>
        <end position="68"/>
    </location>
</feature>
<feature type="domain" description="WSC" evidence="2">
    <location>
        <begin position="423"/>
        <end position="521"/>
    </location>
</feature>
<gene>
    <name evidence="3" type="ORF">PMIN01_06590</name>
</gene>
<dbReference type="InterPro" id="IPR013783">
    <property type="entry name" value="Ig-like_fold"/>
</dbReference>
<dbReference type="Proteomes" id="UP000756921">
    <property type="component" value="Unassembled WGS sequence"/>
</dbReference>
<dbReference type="InterPro" id="IPR015202">
    <property type="entry name" value="GO-like_E_set"/>
</dbReference>
<keyword evidence="1" id="KW-0732">Signal</keyword>
<comment type="caution">
    <text evidence="3">The sequence shown here is derived from an EMBL/GenBank/DDBJ whole genome shotgun (WGS) entry which is preliminary data.</text>
</comment>
<keyword evidence="4" id="KW-1185">Reference proteome</keyword>
<dbReference type="SUPFAM" id="SSF50965">
    <property type="entry name" value="Galactose oxidase, central domain"/>
    <property type="match status" value="1"/>
</dbReference>
<organism evidence="3 4">
    <name type="scientific">Paraphaeosphaeria minitans</name>
    <dbReference type="NCBI Taxonomy" id="565426"/>
    <lineage>
        <taxon>Eukaryota</taxon>
        <taxon>Fungi</taxon>
        <taxon>Dikarya</taxon>
        <taxon>Ascomycota</taxon>
        <taxon>Pezizomycotina</taxon>
        <taxon>Dothideomycetes</taxon>
        <taxon>Pleosporomycetidae</taxon>
        <taxon>Pleosporales</taxon>
        <taxon>Massarineae</taxon>
        <taxon>Didymosphaeriaceae</taxon>
        <taxon>Paraphaeosphaeria</taxon>
    </lineage>
</organism>
<feature type="domain" description="WSC" evidence="2">
    <location>
        <begin position="83"/>
        <end position="181"/>
    </location>
</feature>
<feature type="domain" description="WSC" evidence="2">
    <location>
        <begin position="310"/>
        <end position="403"/>
    </location>
</feature>